<dbReference type="GO" id="GO:0071949">
    <property type="term" value="F:FAD binding"/>
    <property type="evidence" value="ECO:0007669"/>
    <property type="project" value="InterPro"/>
</dbReference>
<gene>
    <name evidence="5" type="ORF">BP5553_09789</name>
</gene>
<evidence type="ECO:0000313" key="5">
    <source>
        <dbReference type="EMBL" id="RDL31000.1"/>
    </source>
</evidence>
<evidence type="ECO:0000256" key="1">
    <source>
        <dbReference type="ARBA" id="ARBA00022630"/>
    </source>
</evidence>
<accession>A0A370TAP0</accession>
<dbReference type="PRINTS" id="PR00420">
    <property type="entry name" value="RNGMNOXGNASE"/>
</dbReference>
<dbReference type="AlphaFoldDB" id="A0A370TAP0"/>
<dbReference type="PANTHER" id="PTHR46720">
    <property type="entry name" value="HYDROXYLASE, PUTATIVE (AFU_ORTHOLOGUE AFUA_3G01460)-RELATED"/>
    <property type="match status" value="1"/>
</dbReference>
<dbReference type="SUPFAM" id="SSF51905">
    <property type="entry name" value="FAD/NAD(P)-binding domain"/>
    <property type="match status" value="1"/>
</dbReference>
<keyword evidence="1" id="KW-0285">Flavoprotein</keyword>
<name>A0A370TAP0_9HELO</name>
<dbReference type="InterPro" id="IPR051104">
    <property type="entry name" value="FAD_monoxygenase"/>
</dbReference>
<dbReference type="Proteomes" id="UP000254866">
    <property type="component" value="Unassembled WGS sequence"/>
</dbReference>
<feature type="domain" description="FAD-binding" evidence="4">
    <location>
        <begin position="8"/>
        <end position="376"/>
    </location>
</feature>
<evidence type="ECO:0000256" key="3">
    <source>
        <dbReference type="ARBA" id="ARBA00023002"/>
    </source>
</evidence>
<dbReference type="GO" id="GO:0044550">
    <property type="term" value="P:secondary metabolite biosynthetic process"/>
    <property type="evidence" value="ECO:0007669"/>
    <property type="project" value="TreeGrafter"/>
</dbReference>
<reference evidence="5 6" key="1">
    <citation type="journal article" date="2018" name="IMA Fungus">
        <title>IMA Genome-F 9: Draft genome sequence of Annulohypoxylon stygium, Aspergillus mulundensis, Berkeleyomyces basicola (syn. Thielaviopsis basicola), Ceratocystis smalleyi, two Cercospora beticola strains, Coleophoma cylindrospora, Fusarium fracticaudum, Phialophora cf. hyalina, and Morchella septimelata.</title>
        <authorList>
            <person name="Wingfield B.D."/>
            <person name="Bills G.F."/>
            <person name="Dong Y."/>
            <person name="Huang W."/>
            <person name="Nel W.J."/>
            <person name="Swalarsk-Parry B.S."/>
            <person name="Vaghefi N."/>
            <person name="Wilken P.M."/>
            <person name="An Z."/>
            <person name="de Beer Z.W."/>
            <person name="De Vos L."/>
            <person name="Chen L."/>
            <person name="Duong T.A."/>
            <person name="Gao Y."/>
            <person name="Hammerbacher A."/>
            <person name="Kikkert J.R."/>
            <person name="Li Y."/>
            <person name="Li H."/>
            <person name="Li K."/>
            <person name="Li Q."/>
            <person name="Liu X."/>
            <person name="Ma X."/>
            <person name="Naidoo K."/>
            <person name="Pethybridge S.J."/>
            <person name="Sun J."/>
            <person name="Steenkamp E.T."/>
            <person name="van der Nest M.A."/>
            <person name="van Wyk S."/>
            <person name="Wingfield M.J."/>
            <person name="Xiong C."/>
            <person name="Yue Q."/>
            <person name="Zhang X."/>
        </authorList>
    </citation>
    <scope>NUCLEOTIDE SEQUENCE [LARGE SCALE GENOMIC DNA]</scope>
    <source>
        <strain evidence="5 6">BP 5553</strain>
    </source>
</reference>
<dbReference type="InterPro" id="IPR036188">
    <property type="entry name" value="FAD/NAD-bd_sf"/>
</dbReference>
<dbReference type="OrthoDB" id="417877at2759"/>
<dbReference type="SUPFAM" id="SSF54373">
    <property type="entry name" value="FAD-linked reductases, C-terminal domain"/>
    <property type="match status" value="1"/>
</dbReference>
<dbReference type="STRING" id="2656787.A0A370TAP0"/>
<evidence type="ECO:0000313" key="6">
    <source>
        <dbReference type="Proteomes" id="UP000254866"/>
    </source>
</evidence>
<dbReference type="RefSeq" id="XP_031865249.1">
    <property type="nucleotide sequence ID" value="XM_032018412.1"/>
</dbReference>
<dbReference type="EMBL" id="NPIC01000013">
    <property type="protein sequence ID" value="RDL31000.1"/>
    <property type="molecule type" value="Genomic_DNA"/>
</dbReference>
<dbReference type="Gene3D" id="3.50.50.60">
    <property type="entry name" value="FAD/NAD(P)-binding domain"/>
    <property type="match status" value="1"/>
</dbReference>
<keyword evidence="3" id="KW-0560">Oxidoreductase</keyword>
<dbReference type="InterPro" id="IPR002938">
    <property type="entry name" value="FAD-bd"/>
</dbReference>
<dbReference type="Pfam" id="PF01494">
    <property type="entry name" value="FAD_binding_3"/>
    <property type="match status" value="1"/>
</dbReference>
<proteinExistence type="predicted"/>
<organism evidence="5 6">
    <name type="scientific">Venustampulla echinocandica</name>
    <dbReference type="NCBI Taxonomy" id="2656787"/>
    <lineage>
        <taxon>Eukaryota</taxon>
        <taxon>Fungi</taxon>
        <taxon>Dikarya</taxon>
        <taxon>Ascomycota</taxon>
        <taxon>Pezizomycotina</taxon>
        <taxon>Leotiomycetes</taxon>
        <taxon>Helotiales</taxon>
        <taxon>Pleuroascaceae</taxon>
        <taxon>Venustampulla</taxon>
    </lineage>
</organism>
<keyword evidence="2" id="KW-0274">FAD</keyword>
<dbReference type="GeneID" id="43602638"/>
<dbReference type="GO" id="GO:0016491">
    <property type="term" value="F:oxidoreductase activity"/>
    <property type="evidence" value="ECO:0007669"/>
    <property type="project" value="UniProtKB-KW"/>
</dbReference>
<keyword evidence="6" id="KW-1185">Reference proteome</keyword>
<comment type="caution">
    <text evidence="5">The sequence shown here is derived from an EMBL/GenBank/DDBJ whole genome shotgun (WGS) entry which is preliminary data.</text>
</comment>
<sequence>MSSQKPQIRVAIIGAGIAGVTLALALSERNPDLHLSIFESRLRFSELSTGVGFGPNAIQAMNLISPKITAAYDKAKTPNMGPEKAANIWYEMRFGDGPRAGELIAEVPSEQGFAHCNASRAQFLANLVDLLSKDVEVYFGKRVIDVEEDDELEFGKMRVRFEDGTDTNADAVIGCDGIRSACRRILFGEDDKSANAVYSGKYAYRKVVDMKKAIRAVGPEAQNRQMYLGKGGHILTFPIRNGKALNIAAFRDAEGAPWTQRQWVVPSSRDAILKDFAGWAEYPRNILKLIEDPDKWALFDTIPSETYAQDNFCILGDAAHATTPHLDAGAGFAIEDVHLLSGLLTPELVESPSDIKYAFHAYDISRRPRCQELIEKSRLQGQLLDLQQPQGIFDEKSLVRTLNCNQKWVWNTDLAANLQRARSLSKATRSEDSGCPGLDETIKAEALQALKACI</sequence>
<evidence type="ECO:0000256" key="2">
    <source>
        <dbReference type="ARBA" id="ARBA00022827"/>
    </source>
</evidence>
<dbReference type="PANTHER" id="PTHR46720:SF3">
    <property type="entry name" value="FAD-BINDING DOMAIN-CONTAINING PROTEIN-RELATED"/>
    <property type="match status" value="1"/>
</dbReference>
<evidence type="ECO:0000259" key="4">
    <source>
        <dbReference type="Pfam" id="PF01494"/>
    </source>
</evidence>
<protein>
    <submittedName>
        <fullName evidence="5">FAD protein</fullName>
    </submittedName>
</protein>